<feature type="transmembrane region" description="Helical" evidence="2">
    <location>
        <begin position="21"/>
        <end position="44"/>
    </location>
</feature>
<dbReference type="RefSeq" id="WP_115672856.1">
    <property type="nucleotide sequence ID" value="NZ_GG770225.1"/>
</dbReference>
<accession>W5IHP2</accession>
<evidence type="ECO:0000259" key="3">
    <source>
        <dbReference type="SMART" id="SM00014"/>
    </source>
</evidence>
<dbReference type="Gene3D" id="1.20.144.10">
    <property type="entry name" value="Phosphatidic acid phosphatase type 2/haloperoxidase"/>
    <property type="match status" value="2"/>
</dbReference>
<evidence type="ECO:0000256" key="1">
    <source>
        <dbReference type="SAM" id="MobiDB-lite"/>
    </source>
</evidence>
<dbReference type="Proteomes" id="UP000005777">
    <property type="component" value="Unassembled WGS sequence"/>
</dbReference>
<dbReference type="InterPro" id="IPR036938">
    <property type="entry name" value="PAP2/HPO_sf"/>
</dbReference>
<reference evidence="4 5" key="1">
    <citation type="submission" date="2012-01" db="EMBL/GenBank/DDBJ databases">
        <title>The Genome Sequence of Scardovia inopinata F0304.</title>
        <authorList>
            <consortium name="The Broad Institute Genome Sequencing Platform"/>
            <person name="Earl A."/>
            <person name="Ward D."/>
            <person name="Feldgarden M."/>
            <person name="Gevers D."/>
            <person name="Izard J."/>
            <person name="Baranova O.V."/>
            <person name="Blanton J.M."/>
            <person name="Tanner A.C."/>
            <person name="Dewhirst F.E."/>
            <person name="Young S.K."/>
            <person name="Zeng Q."/>
            <person name="Gargeya S."/>
            <person name="Fitzgerald M."/>
            <person name="Haas B."/>
            <person name="Abouelleil A."/>
            <person name="Alvarado L."/>
            <person name="Arachchi H.M."/>
            <person name="Berlin A."/>
            <person name="Chapman S.B."/>
            <person name="Gearin G."/>
            <person name="Goldberg J."/>
            <person name="Griggs A."/>
            <person name="Gujja S."/>
            <person name="Hansen M."/>
            <person name="Heiman D."/>
            <person name="Howarth C."/>
            <person name="Larimer J."/>
            <person name="Lui A."/>
            <person name="MacDonald P.J."/>
            <person name="McCowen C."/>
            <person name="Montmayeur A."/>
            <person name="Murphy C."/>
            <person name="Neiman D."/>
            <person name="Pearson M."/>
            <person name="Priest M."/>
            <person name="Roberts A."/>
            <person name="Saif S."/>
            <person name="Shea T."/>
            <person name="Sisk P."/>
            <person name="Stolte C."/>
            <person name="Sykes S."/>
            <person name="Wortman J."/>
            <person name="Nusbaum C."/>
            <person name="Birren B."/>
        </authorList>
    </citation>
    <scope>NUCLEOTIDE SEQUENCE [LARGE SCALE GENOMIC DNA]</scope>
    <source>
        <strain evidence="4 5">F0304</strain>
    </source>
</reference>
<gene>
    <name evidence="4" type="ORF">HMPREF9020_00121</name>
</gene>
<dbReference type="InterPro" id="IPR000326">
    <property type="entry name" value="PAP2/HPO"/>
</dbReference>
<organism evidence="4 5">
    <name type="scientific">Scardovia inopinata F0304</name>
    <dbReference type="NCBI Taxonomy" id="641146"/>
    <lineage>
        <taxon>Bacteria</taxon>
        <taxon>Bacillati</taxon>
        <taxon>Actinomycetota</taxon>
        <taxon>Actinomycetes</taxon>
        <taxon>Bifidobacteriales</taxon>
        <taxon>Bifidobacteriaceae</taxon>
        <taxon>Scardovia</taxon>
    </lineage>
</organism>
<feature type="transmembrane region" description="Helical" evidence="2">
    <location>
        <begin position="74"/>
        <end position="97"/>
    </location>
</feature>
<dbReference type="Pfam" id="PF01569">
    <property type="entry name" value="PAP2"/>
    <property type="match status" value="1"/>
</dbReference>
<dbReference type="PANTHER" id="PTHR14969:SF13">
    <property type="entry name" value="AT30094P"/>
    <property type="match status" value="1"/>
</dbReference>
<evidence type="ECO:0000256" key="2">
    <source>
        <dbReference type="SAM" id="Phobius"/>
    </source>
</evidence>
<dbReference type="CDD" id="cd03392">
    <property type="entry name" value="PAP2_like_2"/>
    <property type="match status" value="1"/>
</dbReference>
<dbReference type="AlphaFoldDB" id="W5IHP2"/>
<feature type="transmembrane region" description="Helical" evidence="2">
    <location>
        <begin position="176"/>
        <end position="197"/>
    </location>
</feature>
<dbReference type="HOGENOM" id="CLU_072573_3_3_11"/>
<sequence length="286" mass="31285">MAYRIHYSQTRAKYPSSVHPVRTILPQAMITVGLIVAFIDMLALGTSASKPLDTGVVRTVAAFRFGPMVLLSKIFTFLGSTTMTVLWVALAALAFWLTKHKVQAAFIVCSIVGSGIITWILKHIVNRPRPDINYQVGKVEDPYSFPSGHTLNSTVFYGTLALIALYATITTAQKILITVLCTVMPLMVGFSRIYLAQHWVTDVLGGLAVGLAWLGCVALAYAWIAKRQEEKPEADAHISGRQAPGGRNINGQKEARPHTARHIHSNLEHSGDSHHPQYISSGNTNN</sequence>
<keyword evidence="2" id="KW-1133">Transmembrane helix</keyword>
<feature type="transmembrane region" description="Helical" evidence="2">
    <location>
        <begin position="203"/>
        <end position="224"/>
    </location>
</feature>
<dbReference type="SUPFAM" id="SSF48317">
    <property type="entry name" value="Acid phosphatase/Vanadium-dependent haloperoxidase"/>
    <property type="match status" value="1"/>
</dbReference>
<keyword evidence="2" id="KW-0472">Membrane</keyword>
<feature type="region of interest" description="Disordered" evidence="1">
    <location>
        <begin position="233"/>
        <end position="286"/>
    </location>
</feature>
<protein>
    <recommendedName>
        <fullName evidence="3">Phosphatidic acid phosphatase type 2/haloperoxidase domain-containing protein</fullName>
    </recommendedName>
</protein>
<comment type="caution">
    <text evidence="4">The sequence shown here is derived from an EMBL/GenBank/DDBJ whole genome shotgun (WGS) entry which is preliminary data.</text>
</comment>
<dbReference type="EMBL" id="ADCX01000002">
    <property type="protein sequence ID" value="EFG26502.2"/>
    <property type="molecule type" value="Genomic_DNA"/>
</dbReference>
<dbReference type="SMART" id="SM00014">
    <property type="entry name" value="acidPPc"/>
    <property type="match status" value="1"/>
</dbReference>
<proteinExistence type="predicted"/>
<keyword evidence="5" id="KW-1185">Reference proteome</keyword>
<feature type="domain" description="Phosphatidic acid phosphatase type 2/haloperoxidase" evidence="3">
    <location>
        <begin position="104"/>
        <end position="218"/>
    </location>
</feature>
<keyword evidence="2" id="KW-0812">Transmembrane</keyword>
<feature type="transmembrane region" description="Helical" evidence="2">
    <location>
        <begin position="104"/>
        <end position="121"/>
    </location>
</feature>
<feature type="compositionally biased region" description="Basic and acidic residues" evidence="1">
    <location>
        <begin position="265"/>
        <end position="275"/>
    </location>
</feature>
<name>W5IHP2_SCAIO</name>
<feature type="transmembrane region" description="Helical" evidence="2">
    <location>
        <begin position="151"/>
        <end position="169"/>
    </location>
</feature>
<evidence type="ECO:0000313" key="5">
    <source>
        <dbReference type="Proteomes" id="UP000005777"/>
    </source>
</evidence>
<dbReference type="eggNOG" id="COG0671">
    <property type="taxonomic scope" value="Bacteria"/>
</dbReference>
<dbReference type="PANTHER" id="PTHR14969">
    <property type="entry name" value="SPHINGOSINE-1-PHOSPHATE PHOSPHOHYDROLASE"/>
    <property type="match status" value="1"/>
</dbReference>
<evidence type="ECO:0000313" key="4">
    <source>
        <dbReference type="EMBL" id="EFG26502.2"/>
    </source>
</evidence>